<dbReference type="PANTHER" id="PTHR41251:SF1">
    <property type="entry name" value="NON-HOMOLOGOUS END JOINING PROTEIN KU"/>
    <property type="match status" value="1"/>
</dbReference>
<dbReference type="CDD" id="cd00789">
    <property type="entry name" value="KU_like"/>
    <property type="match status" value="1"/>
</dbReference>
<dbReference type="PIRSF" id="PIRSF006493">
    <property type="entry name" value="Prok_Ku"/>
    <property type="match status" value="1"/>
</dbReference>
<dbReference type="GO" id="GO:0003690">
    <property type="term" value="F:double-stranded DNA binding"/>
    <property type="evidence" value="ECO:0007669"/>
    <property type="project" value="UniProtKB-UniRule"/>
</dbReference>
<gene>
    <name evidence="2" type="primary">ku</name>
    <name evidence="5" type="ORF">AS156_31650</name>
</gene>
<dbReference type="SMART" id="SM00559">
    <property type="entry name" value="Ku78"/>
    <property type="match status" value="1"/>
</dbReference>
<feature type="compositionally biased region" description="Basic residues" evidence="3">
    <location>
        <begin position="261"/>
        <end position="294"/>
    </location>
</feature>
<dbReference type="EMBL" id="LNCU01000032">
    <property type="protein sequence ID" value="KWV59231.1"/>
    <property type="molecule type" value="Genomic_DNA"/>
</dbReference>
<feature type="region of interest" description="Disordered" evidence="3">
    <location>
        <begin position="253"/>
        <end position="294"/>
    </location>
</feature>
<dbReference type="OrthoDB" id="9780854at2"/>
<dbReference type="FunFam" id="2.40.290.10:FF:000004">
    <property type="entry name" value="Non-homologous end joining protein Ku"/>
    <property type="match status" value="1"/>
</dbReference>
<sequence length="294" mass="33068">MAAPRAYWKGTLKLSLVSCPVALYPASTAVEKTRFHMINKDTGNRLKQQMVDAETGDVVDGDQKGRGYEIRKGEYVEIDKDELEAVQIESNHTIDIDSFVPEGEIDKRYLDHPYYIRPDGKAGVDAFAVIRDAMKDQDRVALARIVLTNREHVIAIEPLDKGMLGTTLRYPYEVRDADDYFDDIKSPKVTKDMIDLAGHILDSKAAHFDPSKFKDEYETALKALVRRKAAGKPIGTAEREEKPSNVVSLMDALKQSLKGRSSARHSRSTARRPAPHRRVGKKAHRSRARPRKVG</sequence>
<dbReference type="InterPro" id="IPR009187">
    <property type="entry name" value="Prok_Ku"/>
</dbReference>
<organism evidence="5 6">
    <name type="scientific">Bradyrhizobium macuxiense</name>
    <dbReference type="NCBI Taxonomy" id="1755647"/>
    <lineage>
        <taxon>Bacteria</taxon>
        <taxon>Pseudomonadati</taxon>
        <taxon>Pseudomonadota</taxon>
        <taxon>Alphaproteobacteria</taxon>
        <taxon>Hyphomicrobiales</taxon>
        <taxon>Nitrobacteraceae</taxon>
        <taxon>Bradyrhizobium</taxon>
    </lineage>
</organism>
<keyword evidence="1 2" id="KW-0238">DNA-binding</keyword>
<dbReference type="HAMAP" id="MF_01875">
    <property type="entry name" value="Prokaryotic_Ku"/>
    <property type="match status" value="1"/>
</dbReference>
<evidence type="ECO:0000256" key="3">
    <source>
        <dbReference type="SAM" id="MobiDB-lite"/>
    </source>
</evidence>
<proteinExistence type="inferred from homology"/>
<name>A0A109K1T0_9BRAD</name>
<dbReference type="GO" id="GO:0006303">
    <property type="term" value="P:double-strand break repair via nonhomologous end joining"/>
    <property type="evidence" value="ECO:0007669"/>
    <property type="project" value="UniProtKB-UniRule"/>
</dbReference>
<dbReference type="InterPro" id="IPR006164">
    <property type="entry name" value="DNA_bd_Ku70/Ku80"/>
</dbReference>
<dbReference type="GO" id="GO:0006310">
    <property type="term" value="P:DNA recombination"/>
    <property type="evidence" value="ECO:0007669"/>
    <property type="project" value="UniProtKB-KW"/>
</dbReference>
<comment type="function">
    <text evidence="2">With LigD forms a non-homologous end joining (NHEJ) DNA repair enzyme, which repairs dsDNA breaks with reduced fidelity. Binds linear dsDNA with 5'- and 3'- overhangs but not closed circular dsDNA nor ssDNA. Recruits and stimulates the ligase activity of LigD.</text>
</comment>
<keyword evidence="6" id="KW-1185">Reference proteome</keyword>
<comment type="caution">
    <text evidence="5">The sequence shown here is derived from an EMBL/GenBank/DDBJ whole genome shotgun (WGS) entry which is preliminary data.</text>
</comment>
<dbReference type="Proteomes" id="UP000057737">
    <property type="component" value="Unassembled WGS sequence"/>
</dbReference>
<keyword evidence="2" id="KW-0233">DNA recombination</keyword>
<evidence type="ECO:0000256" key="1">
    <source>
        <dbReference type="ARBA" id="ARBA00023125"/>
    </source>
</evidence>
<feature type="domain" description="Ku" evidence="4">
    <location>
        <begin position="56"/>
        <end position="186"/>
    </location>
</feature>
<comment type="subunit">
    <text evidence="2">Homodimer. Interacts with LigD.</text>
</comment>
<keyword evidence="2" id="KW-0234">DNA repair</keyword>
<evidence type="ECO:0000313" key="6">
    <source>
        <dbReference type="Proteomes" id="UP000057737"/>
    </source>
</evidence>
<evidence type="ECO:0000256" key="2">
    <source>
        <dbReference type="HAMAP-Rule" id="MF_01875"/>
    </source>
</evidence>
<dbReference type="SUPFAM" id="SSF100939">
    <property type="entry name" value="SPOC domain-like"/>
    <property type="match status" value="1"/>
</dbReference>
<dbReference type="InterPro" id="IPR016194">
    <property type="entry name" value="SPOC-like_C_dom_sf"/>
</dbReference>
<dbReference type="PANTHER" id="PTHR41251">
    <property type="entry name" value="NON-HOMOLOGOUS END JOINING PROTEIN KU"/>
    <property type="match status" value="1"/>
</dbReference>
<dbReference type="Gene3D" id="2.40.290.10">
    <property type="match status" value="1"/>
</dbReference>
<comment type="similarity">
    <text evidence="2">Belongs to the prokaryotic Ku family.</text>
</comment>
<protein>
    <recommendedName>
        <fullName evidence="2">Non-homologous end joining protein Ku</fullName>
    </recommendedName>
</protein>
<evidence type="ECO:0000259" key="4">
    <source>
        <dbReference type="SMART" id="SM00559"/>
    </source>
</evidence>
<dbReference type="Pfam" id="PF02735">
    <property type="entry name" value="Ku"/>
    <property type="match status" value="1"/>
</dbReference>
<evidence type="ECO:0000313" key="5">
    <source>
        <dbReference type="EMBL" id="KWV59231.1"/>
    </source>
</evidence>
<accession>A0A109K1T0</accession>
<keyword evidence="2" id="KW-0227">DNA damage</keyword>
<dbReference type="NCBIfam" id="TIGR02772">
    <property type="entry name" value="Ku_bact"/>
    <property type="match status" value="1"/>
</dbReference>
<dbReference type="AlphaFoldDB" id="A0A109K1T0"/>
<reference evidence="5 6" key="1">
    <citation type="submission" date="2015-11" db="EMBL/GenBank/DDBJ databases">
        <title>Draft Genome Sequence of the Strain BR 10303 (Bradyrhizobium sp.) isolated from nodules of Centrolobium paraense.</title>
        <authorList>
            <person name="Zelli J.E."/>
            <person name="Simoes-Araujo J.L."/>
            <person name="Barauna A.C."/>
            <person name="Silva K."/>
        </authorList>
    </citation>
    <scope>NUCLEOTIDE SEQUENCE [LARGE SCALE GENOMIC DNA]</scope>
    <source>
        <strain evidence="5 6">BR 10303</strain>
    </source>
</reference>
<dbReference type="RefSeq" id="WP_066501958.1">
    <property type="nucleotide sequence ID" value="NZ_LNCU01000032.1"/>
</dbReference>